<dbReference type="Proteomes" id="UP000007845">
    <property type="component" value="Chromosome"/>
</dbReference>
<dbReference type="Gene3D" id="1.10.287.1260">
    <property type="match status" value="1"/>
</dbReference>
<evidence type="ECO:0000256" key="6">
    <source>
        <dbReference type="ARBA" id="ARBA00023136"/>
    </source>
</evidence>
<name>F0JKB5_9BACT</name>
<proteinExistence type="inferred from homology"/>
<feature type="transmembrane region" description="Helical" evidence="7">
    <location>
        <begin position="446"/>
        <end position="465"/>
    </location>
</feature>
<accession>F0JKB5</accession>
<gene>
    <name evidence="11" type="ORF">DND132_3161</name>
</gene>
<dbReference type="AlphaFoldDB" id="F0JKB5"/>
<dbReference type="InterPro" id="IPR010920">
    <property type="entry name" value="LSM_dom_sf"/>
</dbReference>
<feature type="transmembrane region" description="Helical" evidence="7">
    <location>
        <begin position="282"/>
        <end position="299"/>
    </location>
</feature>
<evidence type="ECO:0000256" key="7">
    <source>
        <dbReference type="SAM" id="Phobius"/>
    </source>
</evidence>
<feature type="domain" description="Mechanosensitive ion channel MscS C-terminal" evidence="10">
    <location>
        <begin position="652"/>
        <end position="738"/>
    </location>
</feature>
<evidence type="ECO:0000313" key="12">
    <source>
        <dbReference type="Proteomes" id="UP000007845"/>
    </source>
</evidence>
<dbReference type="Gene3D" id="2.30.30.60">
    <property type="match status" value="1"/>
</dbReference>
<comment type="similarity">
    <text evidence="2">Belongs to the MscS (TC 1.A.23) family.</text>
</comment>
<dbReference type="GO" id="GO:0005886">
    <property type="term" value="C:plasma membrane"/>
    <property type="evidence" value="ECO:0007669"/>
    <property type="project" value="UniProtKB-SubCell"/>
</dbReference>
<dbReference type="Pfam" id="PF00924">
    <property type="entry name" value="MS_channel_2nd"/>
    <property type="match status" value="1"/>
</dbReference>
<dbReference type="SMR" id="F0JKB5"/>
<dbReference type="PANTHER" id="PTHR30460">
    <property type="entry name" value="MODERATE CONDUCTANCE MECHANOSENSITIVE CHANNEL YBIO"/>
    <property type="match status" value="1"/>
</dbReference>
<dbReference type="STRING" id="641491.DND132_3161"/>
<dbReference type="HOGENOM" id="CLU_013626_3_1_7"/>
<feature type="transmembrane region" description="Helical" evidence="7">
    <location>
        <begin position="211"/>
        <end position="229"/>
    </location>
</feature>
<comment type="subcellular location">
    <subcellularLocation>
        <location evidence="1">Cell membrane</location>
        <topology evidence="1">Multi-pass membrane protein</topology>
    </subcellularLocation>
</comment>
<dbReference type="InterPro" id="IPR045276">
    <property type="entry name" value="YbiO_bact"/>
</dbReference>
<dbReference type="eggNOG" id="COG0668">
    <property type="taxonomic scope" value="Bacteria"/>
</dbReference>
<keyword evidence="5 7" id="KW-1133">Transmembrane helix</keyword>
<evidence type="ECO:0000313" key="11">
    <source>
        <dbReference type="EMBL" id="EGB16364.1"/>
    </source>
</evidence>
<keyword evidence="8" id="KW-0732">Signal</keyword>
<dbReference type="InterPro" id="IPR011014">
    <property type="entry name" value="MscS_channel_TM-2"/>
</dbReference>
<evidence type="ECO:0000256" key="8">
    <source>
        <dbReference type="SAM" id="SignalP"/>
    </source>
</evidence>
<feature type="chain" id="PRO_5003251117" evidence="8">
    <location>
        <begin position="40"/>
        <end position="779"/>
    </location>
</feature>
<feature type="transmembrane region" description="Helical" evidence="7">
    <location>
        <begin position="477"/>
        <end position="499"/>
    </location>
</feature>
<evidence type="ECO:0000256" key="5">
    <source>
        <dbReference type="ARBA" id="ARBA00022989"/>
    </source>
</evidence>
<sequence>MGDIESVNLSGGVMRTRTTFLATVLCLACLLAGPGAALASSPAALAAMTGGSGGGKGKKAEAVIPPDATPNQLNEILASMSDEQVRRLLIEELRKDAAPPAVEQGPAGVAGAIVRAKQFVQKVRERLAYLFSGAAQAPRLLPEAFRKSLTGEGVHPPGELGLGLLVVTVLWFLSRWVVVRRASGLRRRLEDVEPNASLAVKAGRLLARAGFDLLAVACVALITLIPYLMIFNEPAKGRPVIFIWLAAMLVVELVRLVARFILAPDMGGLRFLPLGDDSARYLFRWIVRVAWVVAVGILASSLVEMTRGSELVYLMIMAGTGFVVAAMVSLLALWNKRPVAEAIRRVVPPNSLRFQLAGSWHVGVIVYALGFWFFWVVGLLVFGREAMLAGVYTLLLVPSYLLVDWGCQRLVAFASGLADAPVDDQDEETVVEGVPNIGKFQHFLSVGFRILVLAGAAFLLLRIWGINLAFGEATVGAGFDILLTLVLAYIFWVFISNYIEKRLKAKDEPAEDQGEGGGEGGGGPGGDRFATLLQLVKKFIFAALSVITVLIILSSLGVDIGPLIAGASVFGIAIGFGAQTLVKDIISGIFFLMDDAFRVGDYIVVGSAMGTVEEISVRSFKLRHHLGPLYTIPFGSIKEVQNMTRDWAVMKLQYLVPFDTDLGEIKKIIKRINKEIRAVPELNEFMLSDIKSQGVKAMEQYGMRMRVKFMTKPGGQFTLRKLVLAKMRKYFAEAGIEFAKPYVSVHIPGHEQLTPEEEAQVAAAASQLVAEEGAKKKKH</sequence>
<feature type="transmembrane region" description="Helical" evidence="7">
    <location>
        <begin position="354"/>
        <end position="374"/>
    </location>
</feature>
<dbReference type="GO" id="GO:0008381">
    <property type="term" value="F:mechanosensitive monoatomic ion channel activity"/>
    <property type="evidence" value="ECO:0007669"/>
    <property type="project" value="InterPro"/>
</dbReference>
<keyword evidence="3" id="KW-1003">Cell membrane</keyword>
<organism evidence="11 12">
    <name type="scientific">Pseudodesulfovibrio mercurii</name>
    <dbReference type="NCBI Taxonomy" id="641491"/>
    <lineage>
        <taxon>Bacteria</taxon>
        <taxon>Pseudomonadati</taxon>
        <taxon>Thermodesulfobacteriota</taxon>
        <taxon>Desulfovibrionia</taxon>
        <taxon>Desulfovibrionales</taxon>
        <taxon>Desulfovibrionaceae</taxon>
    </lineage>
</organism>
<evidence type="ECO:0000256" key="2">
    <source>
        <dbReference type="ARBA" id="ARBA00008017"/>
    </source>
</evidence>
<dbReference type="KEGG" id="ddn:DND132_3161"/>
<evidence type="ECO:0000259" key="10">
    <source>
        <dbReference type="Pfam" id="PF21082"/>
    </source>
</evidence>
<dbReference type="SUPFAM" id="SSF82689">
    <property type="entry name" value="Mechanosensitive channel protein MscS (YggB), C-terminal domain"/>
    <property type="match status" value="1"/>
</dbReference>
<evidence type="ECO:0000259" key="9">
    <source>
        <dbReference type="Pfam" id="PF00924"/>
    </source>
</evidence>
<dbReference type="Gene3D" id="3.30.70.100">
    <property type="match status" value="1"/>
</dbReference>
<dbReference type="Pfam" id="PF21082">
    <property type="entry name" value="MS_channel_3rd"/>
    <property type="match status" value="1"/>
</dbReference>
<reference evidence="11 12" key="1">
    <citation type="journal article" date="2011" name="J. Bacteriol.">
        <title>Genome sequence of the mercury-methylating strain Desulfovibrio desulfuricans ND132.</title>
        <authorList>
            <person name="Brown S.D."/>
            <person name="Gilmour C.C."/>
            <person name="Kucken A.M."/>
            <person name="Wall J.D."/>
            <person name="Elias D.A."/>
            <person name="Brandt C.C."/>
            <person name="Podar M."/>
            <person name="Chertkov O."/>
            <person name="Held B."/>
            <person name="Bruce D.C."/>
            <person name="Detter J.C."/>
            <person name="Tapia R."/>
            <person name="Han C.S."/>
            <person name="Goodwin L.A."/>
            <person name="Cheng J.F."/>
            <person name="Pitluck S."/>
            <person name="Woyke T."/>
            <person name="Mikhailova N."/>
            <person name="Ivanova N.N."/>
            <person name="Han J."/>
            <person name="Lucas S."/>
            <person name="Lapidus A.L."/>
            <person name="Land M.L."/>
            <person name="Hauser L.J."/>
            <person name="Palumbo A.V."/>
        </authorList>
    </citation>
    <scope>NUCLEOTIDE SEQUENCE [LARGE SCALE GENOMIC DNA]</scope>
    <source>
        <strain evidence="11 12">ND132</strain>
    </source>
</reference>
<dbReference type="SUPFAM" id="SSF50182">
    <property type="entry name" value="Sm-like ribonucleoproteins"/>
    <property type="match status" value="1"/>
</dbReference>
<evidence type="ECO:0000256" key="3">
    <source>
        <dbReference type="ARBA" id="ARBA00022475"/>
    </source>
</evidence>
<dbReference type="SUPFAM" id="SSF82861">
    <property type="entry name" value="Mechanosensitive channel protein MscS (YggB), transmembrane region"/>
    <property type="match status" value="1"/>
</dbReference>
<keyword evidence="12" id="KW-1185">Reference proteome</keyword>
<feature type="transmembrane region" description="Helical" evidence="7">
    <location>
        <begin position="386"/>
        <end position="403"/>
    </location>
</feature>
<feature type="transmembrane region" description="Helical" evidence="7">
    <location>
        <begin position="160"/>
        <end position="178"/>
    </location>
</feature>
<keyword evidence="4 7" id="KW-0812">Transmembrane</keyword>
<feature type="transmembrane region" description="Helical" evidence="7">
    <location>
        <begin position="311"/>
        <end position="334"/>
    </location>
</feature>
<evidence type="ECO:0000256" key="4">
    <source>
        <dbReference type="ARBA" id="ARBA00022692"/>
    </source>
</evidence>
<dbReference type="InterPro" id="IPR023408">
    <property type="entry name" value="MscS_beta-dom_sf"/>
</dbReference>
<dbReference type="PANTHER" id="PTHR30460:SF0">
    <property type="entry name" value="MODERATE CONDUCTANCE MECHANOSENSITIVE CHANNEL YBIO"/>
    <property type="match status" value="1"/>
</dbReference>
<dbReference type="InterPro" id="IPR049278">
    <property type="entry name" value="MS_channel_C"/>
</dbReference>
<feature type="transmembrane region" description="Helical" evidence="7">
    <location>
        <begin position="241"/>
        <end position="262"/>
    </location>
</feature>
<dbReference type="InterPro" id="IPR006685">
    <property type="entry name" value="MscS_channel_2nd"/>
</dbReference>
<feature type="domain" description="Mechanosensitive ion channel MscS" evidence="9">
    <location>
        <begin position="580"/>
        <end position="645"/>
    </location>
</feature>
<protein>
    <submittedName>
        <fullName evidence="11">MscS Mechanosensitive ion channel</fullName>
    </submittedName>
</protein>
<feature type="transmembrane region" description="Helical" evidence="7">
    <location>
        <begin position="539"/>
        <end position="557"/>
    </location>
</feature>
<feature type="transmembrane region" description="Helical" evidence="7">
    <location>
        <begin position="563"/>
        <end position="582"/>
    </location>
</feature>
<feature type="signal peptide" evidence="8">
    <location>
        <begin position="1"/>
        <end position="39"/>
    </location>
</feature>
<evidence type="ECO:0000256" key="1">
    <source>
        <dbReference type="ARBA" id="ARBA00004651"/>
    </source>
</evidence>
<keyword evidence="6 7" id="KW-0472">Membrane</keyword>
<dbReference type="EMBL" id="CP003220">
    <property type="protein sequence ID" value="EGB16364.1"/>
    <property type="molecule type" value="Genomic_DNA"/>
</dbReference>
<dbReference type="InterPro" id="IPR011066">
    <property type="entry name" value="MscS_channel_C_sf"/>
</dbReference>